<dbReference type="Proteomes" id="UP000579523">
    <property type="component" value="Unassembled WGS sequence"/>
</dbReference>
<organism evidence="1 2">
    <name type="scientific">Streptomyces griseomycini</name>
    <dbReference type="NCBI Taxonomy" id="66895"/>
    <lineage>
        <taxon>Bacteria</taxon>
        <taxon>Bacillati</taxon>
        <taxon>Actinomycetota</taxon>
        <taxon>Actinomycetes</taxon>
        <taxon>Kitasatosporales</taxon>
        <taxon>Streptomycetaceae</taxon>
        <taxon>Streptomyces</taxon>
    </lineage>
</organism>
<reference evidence="1 2" key="1">
    <citation type="submission" date="2020-08" db="EMBL/GenBank/DDBJ databases">
        <title>Genomic Encyclopedia of Type Strains, Phase III (KMG-III): the genomes of soil and plant-associated and newly described type strains.</title>
        <authorList>
            <person name="Whitman W."/>
        </authorList>
    </citation>
    <scope>NUCLEOTIDE SEQUENCE [LARGE SCALE GENOMIC DNA]</scope>
    <source>
        <strain evidence="1 2">CECT 3273</strain>
    </source>
</reference>
<keyword evidence="2" id="KW-1185">Reference proteome</keyword>
<dbReference type="AlphaFoldDB" id="A0A7W7LZU0"/>
<proteinExistence type="predicted"/>
<evidence type="ECO:0000313" key="1">
    <source>
        <dbReference type="EMBL" id="MBB4899249.1"/>
    </source>
</evidence>
<dbReference type="EMBL" id="JACHJI010000005">
    <property type="protein sequence ID" value="MBB4899249.1"/>
    <property type="molecule type" value="Genomic_DNA"/>
</dbReference>
<sequence length="73" mass="7994">MNDNAEQQPLTAAPSYPKAQLAKAFVTALTHEDADTRRRAEVRGQRWREVLAGMAAGRLSVGSRTPVDGFPAW</sequence>
<evidence type="ECO:0000313" key="2">
    <source>
        <dbReference type="Proteomes" id="UP000579523"/>
    </source>
</evidence>
<name>A0A7W7LZU0_9ACTN</name>
<accession>A0A7W7LZU0</accession>
<gene>
    <name evidence="1" type="ORF">FHS37_003309</name>
</gene>
<protein>
    <submittedName>
        <fullName evidence="1">Uncharacterized protein</fullName>
    </submittedName>
</protein>
<comment type="caution">
    <text evidence="1">The sequence shown here is derived from an EMBL/GenBank/DDBJ whole genome shotgun (WGS) entry which is preliminary data.</text>
</comment>